<feature type="region of interest" description="Disordered" evidence="3">
    <location>
        <begin position="320"/>
        <end position="342"/>
    </location>
</feature>
<dbReference type="Gene3D" id="1.10.1530.10">
    <property type="match status" value="1"/>
</dbReference>
<protein>
    <submittedName>
        <fullName evidence="4">L-lactate dehydrogenase</fullName>
    </submittedName>
</protein>
<keyword evidence="5" id="KW-1185">Reference proteome</keyword>
<evidence type="ECO:0000256" key="1">
    <source>
        <dbReference type="ARBA" id="ARBA00006056"/>
    </source>
</evidence>
<dbReference type="PANTHER" id="PTHR11091:SF0">
    <property type="entry name" value="MALATE DEHYDROGENASE"/>
    <property type="match status" value="1"/>
</dbReference>
<dbReference type="RefSeq" id="WP_165972518.1">
    <property type="nucleotide sequence ID" value="NZ_JBHRVM010000001.1"/>
</dbReference>
<comment type="similarity">
    <text evidence="1">Belongs to the LDH2/MDH2 oxidoreductase family.</text>
</comment>
<sequence length="373" mass="39236">MRIDVSHARTVVQNIMQAGGMTPEQAQAVARRMVASDLYGHVTHGVAMVPMYLERLGDGRICADGTLKTLQDHGSAFSWECGRLPGAWVMEQAIGQMLERIESHPVVTATIANCGHIGALQVYSDEIAQRGLLGLMMVTDPGVVSVAPFGGATPVLTSNPMAVIIPTRDQPVLVDVSTSVTSNTAVRNYQEAGRKLPGNWLLDNQGVPTNEPSVLADDPPGTILPLGGEDFGYKGFGLGLMVEAYALALTGYGRHQGHKRGGQGVFFQVIDPARFCGSDVFLDETTFVRKQCLDSTPAKHASHAAPSACCPPKEGASCLGSGPSAKNGPGVRMPGQRAQEKRADQLANGLAVDDAVVASIDACAARLKVPGLS</sequence>
<dbReference type="InterPro" id="IPR003767">
    <property type="entry name" value="Malate/L-lactate_DH-like"/>
</dbReference>
<dbReference type="Gene3D" id="3.30.1370.60">
    <property type="entry name" value="Hypothetical oxidoreductase yiak, domain 2"/>
    <property type="match status" value="1"/>
</dbReference>
<dbReference type="AlphaFoldDB" id="A0A4V2VSB3"/>
<keyword evidence="2" id="KW-0560">Oxidoreductase</keyword>
<accession>A0A4V2VSB3</accession>
<name>A0A4V2VSB3_9BURK</name>
<dbReference type="InterPro" id="IPR036111">
    <property type="entry name" value="Mal/L-sulfo/L-lacto_DH-like_sf"/>
</dbReference>
<gene>
    <name evidence="4" type="ORF">EV686_102463</name>
</gene>
<evidence type="ECO:0000256" key="3">
    <source>
        <dbReference type="SAM" id="MobiDB-lite"/>
    </source>
</evidence>
<dbReference type="SUPFAM" id="SSF89733">
    <property type="entry name" value="L-sulfolactate dehydrogenase-like"/>
    <property type="match status" value="1"/>
</dbReference>
<dbReference type="Pfam" id="PF02615">
    <property type="entry name" value="Ldh_2"/>
    <property type="match status" value="1"/>
</dbReference>
<evidence type="ECO:0000256" key="2">
    <source>
        <dbReference type="ARBA" id="ARBA00023002"/>
    </source>
</evidence>
<proteinExistence type="inferred from homology"/>
<dbReference type="InterPro" id="IPR043144">
    <property type="entry name" value="Mal/L-sulf/L-lact_DH-like_ah"/>
</dbReference>
<dbReference type="EMBL" id="SMBX01000002">
    <property type="protein sequence ID" value="TCV01750.1"/>
    <property type="molecule type" value="Genomic_DNA"/>
</dbReference>
<dbReference type="PANTHER" id="PTHR11091">
    <property type="entry name" value="OXIDOREDUCTASE-RELATED"/>
    <property type="match status" value="1"/>
</dbReference>
<dbReference type="GO" id="GO:0016491">
    <property type="term" value="F:oxidoreductase activity"/>
    <property type="evidence" value="ECO:0007669"/>
    <property type="project" value="UniProtKB-KW"/>
</dbReference>
<dbReference type="Proteomes" id="UP000294692">
    <property type="component" value="Unassembled WGS sequence"/>
</dbReference>
<evidence type="ECO:0000313" key="5">
    <source>
        <dbReference type="Proteomes" id="UP000294692"/>
    </source>
</evidence>
<reference evidence="4 5" key="1">
    <citation type="submission" date="2019-03" db="EMBL/GenBank/DDBJ databases">
        <title>Genomic Encyclopedia of Type Strains, Phase IV (KMG-IV): sequencing the most valuable type-strain genomes for metagenomic binning, comparative biology and taxonomic classification.</title>
        <authorList>
            <person name="Goeker M."/>
        </authorList>
    </citation>
    <scope>NUCLEOTIDE SEQUENCE [LARGE SCALE GENOMIC DNA]</scope>
    <source>
        <strain evidence="4 5">DSM 100048</strain>
    </source>
</reference>
<evidence type="ECO:0000313" key="4">
    <source>
        <dbReference type="EMBL" id="TCV01750.1"/>
    </source>
</evidence>
<comment type="caution">
    <text evidence="4">The sequence shown here is derived from an EMBL/GenBank/DDBJ whole genome shotgun (WGS) entry which is preliminary data.</text>
</comment>
<organism evidence="4 5">
    <name type="scientific">Paracandidimonas soli</name>
    <dbReference type="NCBI Taxonomy" id="1917182"/>
    <lineage>
        <taxon>Bacteria</taxon>
        <taxon>Pseudomonadati</taxon>
        <taxon>Pseudomonadota</taxon>
        <taxon>Betaproteobacteria</taxon>
        <taxon>Burkholderiales</taxon>
        <taxon>Alcaligenaceae</taxon>
        <taxon>Paracandidimonas</taxon>
    </lineage>
</organism>
<dbReference type="InterPro" id="IPR043143">
    <property type="entry name" value="Mal/L-sulf/L-lact_DH-like_NADP"/>
</dbReference>